<protein>
    <submittedName>
        <fullName evidence="2">Uncharacterized protein</fullName>
    </submittedName>
</protein>
<organism evidence="2">
    <name type="scientific">Lysobacter firmicutimachus</name>
    <dbReference type="NCBI Taxonomy" id="1792846"/>
    <lineage>
        <taxon>Bacteria</taxon>
        <taxon>Pseudomonadati</taxon>
        <taxon>Pseudomonadota</taxon>
        <taxon>Gammaproteobacteria</taxon>
        <taxon>Lysobacterales</taxon>
        <taxon>Lysobacteraceae</taxon>
        <taxon>Lysobacter</taxon>
    </lineage>
</organism>
<dbReference type="AlphaFoldDB" id="A0AAU8MX36"/>
<feature type="compositionally biased region" description="Basic and acidic residues" evidence="1">
    <location>
        <begin position="70"/>
        <end position="80"/>
    </location>
</feature>
<feature type="region of interest" description="Disordered" evidence="1">
    <location>
        <begin position="1"/>
        <end position="136"/>
    </location>
</feature>
<name>A0AAU8MX36_9GAMM</name>
<reference evidence="2" key="1">
    <citation type="submission" date="2024-06" db="EMBL/GenBank/DDBJ databases">
        <authorList>
            <person name="Li S."/>
        </authorList>
    </citation>
    <scope>NUCLEOTIDE SEQUENCE</scope>
    <source>
        <strain evidence="2">SR10</strain>
    </source>
</reference>
<evidence type="ECO:0000313" key="2">
    <source>
        <dbReference type="EMBL" id="XCO77156.1"/>
    </source>
</evidence>
<evidence type="ECO:0000256" key="1">
    <source>
        <dbReference type="SAM" id="MobiDB-lite"/>
    </source>
</evidence>
<feature type="compositionally biased region" description="Basic and acidic residues" evidence="1">
    <location>
        <begin position="49"/>
        <end position="58"/>
    </location>
</feature>
<accession>A0AAU8MX36</accession>
<gene>
    <name evidence="2" type="ORF">ABU614_10345</name>
</gene>
<dbReference type="EMBL" id="CP159925">
    <property type="protein sequence ID" value="XCO77156.1"/>
    <property type="molecule type" value="Genomic_DNA"/>
</dbReference>
<proteinExistence type="predicted"/>
<feature type="compositionally biased region" description="Basic residues" evidence="1">
    <location>
        <begin position="82"/>
        <end position="102"/>
    </location>
</feature>
<feature type="compositionally biased region" description="Low complexity" evidence="1">
    <location>
        <begin position="21"/>
        <end position="39"/>
    </location>
</feature>
<sequence>MIDAAFERAAAAPERIAHPWSSQRRTTAARASRIAHARSPGFAKLLAKSTDHHERMQNENRGNAPLPPARSEEKPHENRAFFRIHLRITKSHKTTYAMRKRDRPSPDRTLRRNADVISRPASQTRLDRRPQPQFPA</sequence>
<dbReference type="RefSeq" id="WP_363800503.1">
    <property type="nucleotide sequence ID" value="NZ_CP159925.1"/>
</dbReference>
<feature type="compositionally biased region" description="Basic and acidic residues" evidence="1">
    <location>
        <begin position="103"/>
        <end position="114"/>
    </location>
</feature>